<dbReference type="Proteomes" id="UP000244956">
    <property type="component" value="Unassembled WGS sequence"/>
</dbReference>
<dbReference type="RefSeq" id="WP_109263458.1">
    <property type="nucleotide sequence ID" value="NZ_QEWP01000003.1"/>
</dbReference>
<dbReference type="InterPro" id="IPR050682">
    <property type="entry name" value="ModA/WtpA"/>
</dbReference>
<dbReference type="Pfam" id="PF13531">
    <property type="entry name" value="SBP_bac_11"/>
    <property type="match status" value="1"/>
</dbReference>
<accession>A0A2U2BBI1</accession>
<protein>
    <submittedName>
        <fullName evidence="1">Molybdenum ABC transporter substrate-binding protein</fullName>
    </submittedName>
</protein>
<proteinExistence type="predicted"/>
<dbReference type="GO" id="GO:0015689">
    <property type="term" value="P:molybdate ion transport"/>
    <property type="evidence" value="ECO:0007669"/>
    <property type="project" value="TreeGrafter"/>
</dbReference>
<evidence type="ECO:0000313" key="1">
    <source>
        <dbReference type="EMBL" id="PWE00419.1"/>
    </source>
</evidence>
<name>A0A2U2BBI1_9BACT</name>
<comment type="caution">
    <text evidence="1">The sequence shown here is derived from an EMBL/GenBank/DDBJ whole genome shotgun (WGS) entry which is preliminary data.</text>
</comment>
<dbReference type="Gene3D" id="3.40.190.10">
    <property type="entry name" value="Periplasmic binding protein-like II"/>
    <property type="match status" value="2"/>
</dbReference>
<dbReference type="AlphaFoldDB" id="A0A2U2BBI1"/>
<dbReference type="GO" id="GO:0030973">
    <property type="term" value="F:molybdate ion binding"/>
    <property type="evidence" value="ECO:0007669"/>
    <property type="project" value="TreeGrafter"/>
</dbReference>
<dbReference type="PANTHER" id="PTHR30632:SF0">
    <property type="entry name" value="SULFATE-BINDING PROTEIN"/>
    <property type="match status" value="1"/>
</dbReference>
<reference evidence="1 2" key="1">
    <citation type="submission" date="2018-05" db="EMBL/GenBank/DDBJ databases">
        <title>Marinilabilia rubrum sp. nov., isolated from saltern sediment.</title>
        <authorList>
            <person name="Zhang R."/>
        </authorList>
    </citation>
    <scope>NUCLEOTIDE SEQUENCE [LARGE SCALE GENOMIC DNA]</scope>
    <source>
        <strain evidence="1 2">WTE16</strain>
    </source>
</reference>
<keyword evidence="2" id="KW-1185">Reference proteome</keyword>
<gene>
    <name evidence="1" type="ORF">DDZ16_05660</name>
</gene>
<dbReference type="PANTHER" id="PTHR30632">
    <property type="entry name" value="MOLYBDATE-BINDING PERIPLASMIC PROTEIN"/>
    <property type="match status" value="1"/>
</dbReference>
<dbReference type="OrthoDB" id="1120761at2"/>
<evidence type="ECO:0000313" key="2">
    <source>
        <dbReference type="Proteomes" id="UP000244956"/>
    </source>
</evidence>
<sequence>MITSRVLFFTVTGLLFLWLEACNGPTTSGEPETPDLVIYCENGMLGPIKEITNIFEKQSGLNIDIQNDCARNLTSLIHYRKEADVFIPDSRQAIDNILLANPKMIADSAFLGFQTLVFMVPKNNPSLFDGQLATLPSPDQAIILANPESSTLGLVTGRLLQSHGLYYQVMNSVVLLTTDSRGLIRNLVAGQGSVAIGWRSDYLSNHARMKIDTLSIPSNDKYFEAMAVILRDAPHSQNAKLFLNILKSRTSKKLLKKYGIEDFRISHF</sequence>
<dbReference type="SUPFAM" id="SSF53850">
    <property type="entry name" value="Periplasmic binding protein-like II"/>
    <property type="match status" value="1"/>
</dbReference>
<dbReference type="EMBL" id="QEWP01000003">
    <property type="protein sequence ID" value="PWE00419.1"/>
    <property type="molecule type" value="Genomic_DNA"/>
</dbReference>
<organism evidence="1 2">
    <name type="scientific">Marinilabilia rubra</name>
    <dbReference type="NCBI Taxonomy" id="2162893"/>
    <lineage>
        <taxon>Bacteria</taxon>
        <taxon>Pseudomonadati</taxon>
        <taxon>Bacteroidota</taxon>
        <taxon>Bacteroidia</taxon>
        <taxon>Marinilabiliales</taxon>
        <taxon>Marinilabiliaceae</taxon>
        <taxon>Marinilabilia</taxon>
    </lineage>
</organism>